<protein>
    <submittedName>
        <fullName evidence="1">Uncharacterized protein</fullName>
    </submittedName>
</protein>
<dbReference type="GeneID" id="99988080"/>
<proteinExistence type="predicted"/>
<evidence type="ECO:0000313" key="2">
    <source>
        <dbReference type="Proteomes" id="UP000199437"/>
    </source>
</evidence>
<dbReference type="STRING" id="1267423.SAMN05216290_3404"/>
<dbReference type="Gene3D" id="3.40.50.2000">
    <property type="entry name" value="Glycogen Phosphorylase B"/>
    <property type="match status" value="2"/>
</dbReference>
<organism evidence="1 2">
    <name type="scientific">Roseivirga pacifica</name>
    <dbReference type="NCBI Taxonomy" id="1267423"/>
    <lineage>
        <taxon>Bacteria</taxon>
        <taxon>Pseudomonadati</taxon>
        <taxon>Bacteroidota</taxon>
        <taxon>Cytophagia</taxon>
        <taxon>Cytophagales</taxon>
        <taxon>Roseivirgaceae</taxon>
        <taxon>Roseivirga</taxon>
    </lineage>
</organism>
<dbReference type="SUPFAM" id="SSF53756">
    <property type="entry name" value="UDP-Glycosyltransferase/glycogen phosphorylase"/>
    <property type="match status" value="1"/>
</dbReference>
<dbReference type="RefSeq" id="WP_090260091.1">
    <property type="nucleotide sequence ID" value="NZ_FOIR01000003.1"/>
</dbReference>
<gene>
    <name evidence="1" type="ORF">SAMN05216290_3404</name>
</gene>
<sequence length="431" mass="49193">MTEGEKVLVVTYYWPPSGGAGVQRWLKFTKYLPEFGYDPIVFTPENPSFDLVDESLLKDVSPKVDVLKFPIWEPYQLFKKLTGTKEVKQGQILEEGKKSLVKRVSIWLRGNLFVPDPRVFWVKPSVDYLAGIIESNGIKKIITTGPPHSVHLIGMKLKMKQPSLTWLADFRDPWTEWDIMRQFNIMPFRWKKHQKLEQQVLKVADAVLATGKTAAEDFKRLGARRVYAITNGYDEEDVSTLKAEKPDKFTLAHVGMVNEKRNPVNLFESLEELLVADELSDDVELQLTGILSPTVLQTLEQYPSLKKIVKLKDSIPHKEVHQVYAAASLLLLLQTDTQEAHSQLPGKLFEYLAAKRPVLALGATDSDVAEILDETSAGKMLAYQDKAAIKSFVLYEYKNWKSETSRWQFKGVEKFSRRQLTKSLVEILKAH</sequence>
<dbReference type="AlphaFoldDB" id="A0A1I0RCE1"/>
<evidence type="ECO:0000313" key="1">
    <source>
        <dbReference type="EMBL" id="SEW38324.1"/>
    </source>
</evidence>
<dbReference type="EMBL" id="FOIR01000003">
    <property type="protein sequence ID" value="SEW38324.1"/>
    <property type="molecule type" value="Genomic_DNA"/>
</dbReference>
<dbReference type="OrthoDB" id="9794575at2"/>
<keyword evidence="2" id="KW-1185">Reference proteome</keyword>
<accession>A0A1I0RCE1</accession>
<name>A0A1I0RCE1_9BACT</name>
<reference evidence="2" key="1">
    <citation type="submission" date="2016-10" db="EMBL/GenBank/DDBJ databases">
        <authorList>
            <person name="Varghese N."/>
            <person name="Submissions S."/>
        </authorList>
    </citation>
    <scope>NUCLEOTIDE SEQUENCE [LARGE SCALE GENOMIC DNA]</scope>
    <source>
        <strain evidence="2">CGMCC 1.12402</strain>
    </source>
</reference>
<dbReference type="Proteomes" id="UP000199437">
    <property type="component" value="Unassembled WGS sequence"/>
</dbReference>